<evidence type="ECO:0000256" key="3">
    <source>
        <dbReference type="SAM" id="MobiDB-lite"/>
    </source>
</evidence>
<dbReference type="Gene3D" id="2.60.40.790">
    <property type="match status" value="1"/>
</dbReference>
<dbReference type="InterPro" id="IPR037898">
    <property type="entry name" value="NudC_fam"/>
</dbReference>
<feature type="domain" description="CS" evidence="4">
    <location>
        <begin position="74"/>
        <end position="163"/>
    </location>
</feature>
<accession>A0ABN9XXX6</accession>
<feature type="region of interest" description="Disordered" evidence="3">
    <location>
        <begin position="43"/>
        <end position="77"/>
    </location>
</feature>
<feature type="compositionally biased region" description="Basic and acidic residues" evidence="3">
    <location>
        <begin position="65"/>
        <end position="75"/>
    </location>
</feature>
<dbReference type="Pfam" id="PF04969">
    <property type="entry name" value="CS"/>
    <property type="match status" value="1"/>
</dbReference>
<proteinExistence type="predicted"/>
<gene>
    <name evidence="5" type="ORF">PCOR1329_LOCUS80399</name>
</gene>
<sequence>MAEMMKMLGGMKGGGKGGDDDGEGGGGMDMEAMMQMLGGMGGGKGGGGMMGGKGGGMGGKGGGQDSKDDGEKTSPDGKYIWQQKGEEIQVRFVEHKELTKKDIKVKFGRFNLKVEVKGEVVVDGKLFSSVDTDECTWTIDPDTKELQVMLTKQESDKQWNSLFAA</sequence>
<feature type="compositionally biased region" description="Gly residues" evidence="3">
    <location>
        <begin position="43"/>
        <end position="64"/>
    </location>
</feature>
<dbReference type="InterPro" id="IPR007052">
    <property type="entry name" value="CS_dom"/>
</dbReference>
<keyword evidence="6" id="KW-1185">Reference proteome</keyword>
<evidence type="ECO:0000313" key="6">
    <source>
        <dbReference type="Proteomes" id="UP001189429"/>
    </source>
</evidence>
<comment type="subcellular location">
    <subcellularLocation>
        <location evidence="1">Cytoplasm</location>
    </subcellularLocation>
</comment>
<dbReference type="CDD" id="cd06467">
    <property type="entry name" value="p23_NUDC_like"/>
    <property type="match status" value="1"/>
</dbReference>
<evidence type="ECO:0000256" key="2">
    <source>
        <dbReference type="ARBA" id="ARBA00022490"/>
    </source>
</evidence>
<keyword evidence="2" id="KW-0963">Cytoplasm</keyword>
<dbReference type="PROSITE" id="PS51203">
    <property type="entry name" value="CS"/>
    <property type="match status" value="1"/>
</dbReference>
<feature type="region of interest" description="Disordered" evidence="3">
    <location>
        <begin position="8"/>
        <end position="29"/>
    </location>
</feature>
<protein>
    <recommendedName>
        <fullName evidence="4">CS domain-containing protein</fullName>
    </recommendedName>
</protein>
<evidence type="ECO:0000256" key="1">
    <source>
        <dbReference type="ARBA" id="ARBA00004496"/>
    </source>
</evidence>
<dbReference type="SUPFAM" id="SSF49764">
    <property type="entry name" value="HSP20-like chaperones"/>
    <property type="match status" value="1"/>
</dbReference>
<comment type="caution">
    <text evidence="5">The sequence shown here is derived from an EMBL/GenBank/DDBJ whole genome shotgun (WGS) entry which is preliminary data.</text>
</comment>
<dbReference type="PANTHER" id="PTHR12356">
    <property type="entry name" value="NUCLEAR MOVEMENT PROTEIN NUDC"/>
    <property type="match status" value="1"/>
</dbReference>
<dbReference type="EMBL" id="CAUYUJ010021392">
    <property type="protein sequence ID" value="CAK0904350.1"/>
    <property type="molecule type" value="Genomic_DNA"/>
</dbReference>
<dbReference type="PANTHER" id="PTHR12356:SF3">
    <property type="entry name" value="NUCLEAR MIGRATION PROTEIN NUDC"/>
    <property type="match status" value="1"/>
</dbReference>
<organism evidence="5 6">
    <name type="scientific">Prorocentrum cordatum</name>
    <dbReference type="NCBI Taxonomy" id="2364126"/>
    <lineage>
        <taxon>Eukaryota</taxon>
        <taxon>Sar</taxon>
        <taxon>Alveolata</taxon>
        <taxon>Dinophyceae</taxon>
        <taxon>Prorocentrales</taxon>
        <taxon>Prorocentraceae</taxon>
        <taxon>Prorocentrum</taxon>
    </lineage>
</organism>
<dbReference type="Proteomes" id="UP001189429">
    <property type="component" value="Unassembled WGS sequence"/>
</dbReference>
<name>A0ABN9XXX6_9DINO</name>
<dbReference type="InterPro" id="IPR008978">
    <property type="entry name" value="HSP20-like_chaperone"/>
</dbReference>
<evidence type="ECO:0000313" key="5">
    <source>
        <dbReference type="EMBL" id="CAK0904350.1"/>
    </source>
</evidence>
<reference evidence="5" key="1">
    <citation type="submission" date="2023-10" db="EMBL/GenBank/DDBJ databases">
        <authorList>
            <person name="Chen Y."/>
            <person name="Shah S."/>
            <person name="Dougan E. K."/>
            <person name="Thang M."/>
            <person name="Chan C."/>
        </authorList>
    </citation>
    <scope>NUCLEOTIDE SEQUENCE [LARGE SCALE GENOMIC DNA]</scope>
</reference>
<evidence type="ECO:0000259" key="4">
    <source>
        <dbReference type="PROSITE" id="PS51203"/>
    </source>
</evidence>